<evidence type="ECO:0000313" key="2">
    <source>
        <dbReference type="EMBL" id="BBE11092.1"/>
    </source>
</evidence>
<feature type="compositionally biased region" description="Basic and acidic residues" evidence="1">
    <location>
        <begin position="20"/>
        <end position="44"/>
    </location>
</feature>
<organism evidence="2 3">
    <name type="scientific">Halorhodospira halochloris</name>
    <name type="common">Ectothiorhodospira halochloris</name>
    <dbReference type="NCBI Taxonomy" id="1052"/>
    <lineage>
        <taxon>Bacteria</taxon>
        <taxon>Pseudomonadati</taxon>
        <taxon>Pseudomonadota</taxon>
        <taxon>Gammaproteobacteria</taxon>
        <taxon>Chromatiales</taxon>
        <taxon>Ectothiorhodospiraceae</taxon>
        <taxon>Halorhodospira</taxon>
    </lineage>
</organism>
<protein>
    <submittedName>
        <fullName evidence="2">Uncharacterized protein</fullName>
    </submittedName>
</protein>
<feature type="region of interest" description="Disordered" evidence="1">
    <location>
        <begin position="17"/>
        <end position="44"/>
    </location>
</feature>
<evidence type="ECO:0000256" key="1">
    <source>
        <dbReference type="SAM" id="MobiDB-lite"/>
    </source>
</evidence>
<sequence length="44" mass="5088">MGGGGVANAWFSYQLSQQDPNRHMQQLDRDKQHHFTRFPDDAAK</sequence>
<reference evidence="2" key="1">
    <citation type="submission" date="2016-02" db="EMBL/GenBank/DDBJ databases">
        <title>Halorhodospira halochloris DSM-1059 complete genome, version 2.</title>
        <authorList>
            <person name="Tsukatani Y."/>
        </authorList>
    </citation>
    <scope>NUCLEOTIDE SEQUENCE</scope>
    <source>
        <strain evidence="2">DSM 1059</strain>
    </source>
</reference>
<dbReference type="KEGG" id="hhk:HH1059_15580"/>
<keyword evidence="3" id="KW-1185">Reference proteome</keyword>
<dbReference type="AlphaFoldDB" id="A0A2Z6EZM6"/>
<evidence type="ECO:0000313" key="3">
    <source>
        <dbReference type="Proteomes" id="UP000218890"/>
    </source>
</evidence>
<gene>
    <name evidence="2" type="ORF">HH1059_15580</name>
</gene>
<dbReference type="Proteomes" id="UP000218890">
    <property type="component" value="Chromosome"/>
</dbReference>
<dbReference type="EMBL" id="AP017372">
    <property type="protein sequence ID" value="BBE11092.1"/>
    <property type="molecule type" value="Genomic_DNA"/>
</dbReference>
<name>A0A2Z6EZM6_HALHR</name>
<proteinExistence type="predicted"/>
<accession>A0A2Z6EZM6</accession>